<dbReference type="Pfam" id="PF01585">
    <property type="entry name" value="G-patch"/>
    <property type="match status" value="1"/>
</dbReference>
<feature type="compositionally biased region" description="Pro residues" evidence="2">
    <location>
        <begin position="189"/>
        <end position="198"/>
    </location>
</feature>
<dbReference type="PRINTS" id="PR01217">
    <property type="entry name" value="PRICHEXTENSN"/>
</dbReference>
<dbReference type="PROSITE" id="PS50174">
    <property type="entry name" value="G_PATCH"/>
    <property type="match status" value="1"/>
</dbReference>
<evidence type="ECO:0000256" key="1">
    <source>
        <dbReference type="PROSITE-ProRule" id="PRU00266"/>
    </source>
</evidence>
<feature type="domain" description="DRBM" evidence="3">
    <location>
        <begin position="596"/>
        <end position="666"/>
    </location>
</feature>
<dbReference type="PROSITE" id="PS50137">
    <property type="entry name" value="DS_RBD"/>
    <property type="match status" value="1"/>
</dbReference>
<dbReference type="STRING" id="48709.A0A1D2NFN7"/>
<keyword evidence="1" id="KW-0694">RNA-binding</keyword>
<dbReference type="Proteomes" id="UP000094527">
    <property type="component" value="Unassembled WGS sequence"/>
</dbReference>
<dbReference type="Gene3D" id="3.30.160.20">
    <property type="match status" value="1"/>
</dbReference>
<sequence length="726" mass="78150">MQTPPGSNRRGNRALLPLPLRPSTSSTPRTDGCRTRSGDPRTSQTRGKRLGRGHHLAPRSPRPPRFLPAPLLPHVSRVPRAAPPPPHGTREPPPTRTLISDRASITTTRPPPTLRPHPREQGPRYPPALAVALVPSETRTTRGVAWPGPLRSRGRVTRYHMLLARTDNRSPHPVPSPLSGSPSARSPPTSDPAPVPHPHPPDDHSIAQGAELAPDSHLPRPTSPSPAPFPYSRSPRAPPPPAPAAAQVVAVEAPPAPPAGRGARARGPPRPRAPRGRAGDGRDGPGGDARCVPESLLKCVGRLAKRDALGDARSSDEEDDRFIHHPFHVKDKPLPTITLNIRNAVPLPVRTPHELAIESAKLRTVFPVSSGTQHRFKEIEWKPVEEDKKSTEIVPLEGGSPAPTLSNVATVAPMMREEVQESSSSTEPLAIEAPPDNISVDPPSMPDVDISSVIGLRLKAMRALQENPECNDAKKQLLNATSLMKSWADAKALEPKFLTPAELSSGPQAWAKRDQLRKTTKLDSGMGMHLLQKMGWRPGEGLGKNKEGQLEPLALDVKTDKKGLTAAVEELMFGGKKSGGTSGPSMPVVYDLSGKHPVSALMELTAKRRWGAPEFEMCFEHGPPHKRQFVYKVIVNGVEYQPCVAVGNKKQAKANAAAFCLQSLGLLPTGSVQANELLQTVQKDESDTPIPEGTVNALGSSFNSTPAFLQTVKTDDQLMPPPKLPT</sequence>
<feature type="region of interest" description="Disordered" evidence="2">
    <location>
        <begin position="164"/>
        <end position="291"/>
    </location>
</feature>
<dbReference type="OMA" id="AYPDPMA"/>
<dbReference type="Pfam" id="PF14709">
    <property type="entry name" value="DND1_DSRM"/>
    <property type="match status" value="1"/>
</dbReference>
<evidence type="ECO:0000259" key="3">
    <source>
        <dbReference type="PROSITE" id="PS50137"/>
    </source>
</evidence>
<dbReference type="PANTHER" id="PTHR46528:SF1">
    <property type="entry name" value="PROTEIN SON"/>
    <property type="match status" value="1"/>
</dbReference>
<evidence type="ECO:0000256" key="2">
    <source>
        <dbReference type="SAM" id="MobiDB-lite"/>
    </source>
</evidence>
<evidence type="ECO:0000313" key="5">
    <source>
        <dbReference type="EMBL" id="ODN04047.1"/>
    </source>
</evidence>
<dbReference type="GO" id="GO:0051726">
    <property type="term" value="P:regulation of cell cycle"/>
    <property type="evidence" value="ECO:0007669"/>
    <property type="project" value="InterPro"/>
</dbReference>
<feature type="compositionally biased region" description="Basic residues" evidence="2">
    <location>
        <begin position="263"/>
        <end position="275"/>
    </location>
</feature>
<dbReference type="SUPFAM" id="SSF54768">
    <property type="entry name" value="dsRNA-binding domain-like"/>
    <property type="match status" value="1"/>
</dbReference>
<proteinExistence type="predicted"/>
<dbReference type="SMART" id="SM00443">
    <property type="entry name" value="G_patch"/>
    <property type="match status" value="1"/>
</dbReference>
<comment type="caution">
    <text evidence="5">The sequence shown here is derived from an EMBL/GenBank/DDBJ whole genome shotgun (WGS) entry which is preliminary data.</text>
</comment>
<name>A0A1D2NFN7_ORCCI</name>
<dbReference type="OrthoDB" id="786951at2759"/>
<evidence type="ECO:0000259" key="4">
    <source>
        <dbReference type="PROSITE" id="PS50174"/>
    </source>
</evidence>
<feature type="region of interest" description="Disordered" evidence="2">
    <location>
        <begin position="1"/>
        <end position="125"/>
    </location>
</feature>
<dbReference type="InterPro" id="IPR014720">
    <property type="entry name" value="dsRBD_dom"/>
</dbReference>
<dbReference type="InterPro" id="IPR032922">
    <property type="entry name" value="SON"/>
</dbReference>
<feature type="compositionally biased region" description="Low complexity" evidence="2">
    <location>
        <begin position="15"/>
        <end position="30"/>
    </location>
</feature>
<feature type="compositionally biased region" description="Low complexity" evidence="2">
    <location>
        <begin position="244"/>
        <end position="262"/>
    </location>
</feature>
<dbReference type="PANTHER" id="PTHR46528">
    <property type="entry name" value="PROTEIN SON"/>
    <property type="match status" value="1"/>
</dbReference>
<dbReference type="AlphaFoldDB" id="A0A1D2NFN7"/>
<reference evidence="5 6" key="1">
    <citation type="journal article" date="2016" name="Genome Biol. Evol.">
        <title>Gene Family Evolution Reflects Adaptation to Soil Environmental Stressors in the Genome of the Collembolan Orchesella cincta.</title>
        <authorList>
            <person name="Faddeeva-Vakhrusheva A."/>
            <person name="Derks M.F."/>
            <person name="Anvar S.Y."/>
            <person name="Agamennone V."/>
            <person name="Suring W."/>
            <person name="Smit S."/>
            <person name="van Straalen N.M."/>
            <person name="Roelofs D."/>
        </authorList>
    </citation>
    <scope>NUCLEOTIDE SEQUENCE [LARGE SCALE GENOMIC DNA]</scope>
    <source>
        <tissue evidence="5">Mixed pool</tissue>
    </source>
</reference>
<dbReference type="InterPro" id="IPR000467">
    <property type="entry name" value="G_patch_dom"/>
</dbReference>
<dbReference type="GO" id="GO:0048024">
    <property type="term" value="P:regulation of mRNA splicing, via spliceosome"/>
    <property type="evidence" value="ECO:0007669"/>
    <property type="project" value="TreeGrafter"/>
</dbReference>
<dbReference type="GO" id="GO:0003723">
    <property type="term" value="F:RNA binding"/>
    <property type="evidence" value="ECO:0007669"/>
    <property type="project" value="UniProtKB-UniRule"/>
</dbReference>
<evidence type="ECO:0000313" key="6">
    <source>
        <dbReference type="Proteomes" id="UP000094527"/>
    </source>
</evidence>
<accession>A0A1D2NFN7</accession>
<feature type="compositionally biased region" description="Pro residues" evidence="2">
    <location>
        <begin position="81"/>
        <end position="95"/>
    </location>
</feature>
<keyword evidence="6" id="KW-1185">Reference proteome</keyword>
<feature type="compositionally biased region" description="Pro residues" evidence="2">
    <location>
        <begin position="60"/>
        <end position="71"/>
    </location>
</feature>
<feature type="domain" description="G-patch" evidence="4">
    <location>
        <begin position="523"/>
        <end position="569"/>
    </location>
</feature>
<protein>
    <submittedName>
        <fullName evidence="5">Protein SON</fullName>
    </submittedName>
</protein>
<organism evidence="5 6">
    <name type="scientific">Orchesella cincta</name>
    <name type="common">Springtail</name>
    <name type="synonym">Podura cincta</name>
    <dbReference type="NCBI Taxonomy" id="48709"/>
    <lineage>
        <taxon>Eukaryota</taxon>
        <taxon>Metazoa</taxon>
        <taxon>Ecdysozoa</taxon>
        <taxon>Arthropoda</taxon>
        <taxon>Hexapoda</taxon>
        <taxon>Collembola</taxon>
        <taxon>Entomobryomorpha</taxon>
        <taxon>Entomobryoidea</taxon>
        <taxon>Orchesellidae</taxon>
        <taxon>Orchesellinae</taxon>
        <taxon>Orchesella</taxon>
    </lineage>
</organism>
<gene>
    <name evidence="5" type="ORF">Ocin01_02689</name>
</gene>
<dbReference type="SMART" id="SM00358">
    <property type="entry name" value="DSRM"/>
    <property type="match status" value="1"/>
</dbReference>
<feature type="compositionally biased region" description="Basic residues" evidence="2">
    <location>
        <begin position="46"/>
        <end position="57"/>
    </location>
</feature>
<dbReference type="EMBL" id="LJIJ01000057">
    <property type="protein sequence ID" value="ODN04047.1"/>
    <property type="molecule type" value="Genomic_DNA"/>
</dbReference>
<dbReference type="CDD" id="cd19870">
    <property type="entry name" value="DSRM_SON-like"/>
    <property type="match status" value="1"/>
</dbReference>